<evidence type="ECO:0000256" key="1">
    <source>
        <dbReference type="ARBA" id="ARBA00003196"/>
    </source>
</evidence>
<evidence type="ECO:0000256" key="6">
    <source>
        <dbReference type="ARBA" id="ARBA00022723"/>
    </source>
</evidence>
<keyword evidence="4" id="KW-0602">Photosynthesis</keyword>
<evidence type="ECO:0000256" key="9">
    <source>
        <dbReference type="SAM" id="MobiDB-lite"/>
    </source>
</evidence>
<protein>
    <recommendedName>
        <fullName evidence="2">Photosynthetic reaction center cytochrome c subunit</fullName>
    </recommendedName>
</protein>
<evidence type="ECO:0000256" key="7">
    <source>
        <dbReference type="ARBA" id="ARBA00022982"/>
    </source>
</evidence>
<accession>A0A1K1RBY9</accession>
<comment type="function">
    <text evidence="1">The reaction center of purple bacteria contains a tightly bound cytochrome molecule which re-reduces the photo oxidized primary electron donor.</text>
</comment>
<keyword evidence="6" id="KW-0479">Metal-binding</keyword>
<evidence type="ECO:0000313" key="13">
    <source>
        <dbReference type="Proteomes" id="UP000183788"/>
    </source>
</evidence>
<evidence type="ECO:0000313" key="14">
    <source>
        <dbReference type="Proteomes" id="UP001326715"/>
    </source>
</evidence>
<dbReference type="Proteomes" id="UP000183788">
    <property type="component" value="Unassembled WGS sequence"/>
</dbReference>
<dbReference type="OrthoDB" id="951235at2"/>
<sequence length="159" mass="17518">MKFKKSLLVPLSLMLAVVLCSLSLPPEEKAKNLKVLPKNISHDELMQTMHVFNKSLGVKCDFCHAHSKDDPKKMDFASDELEEKETARDMMKLTMKINKKYFKSGKDENGKQIMTVTCYTCHNGQKEPASTPPGGMDKGPQGPPPGAGHDGPPPPPKSN</sequence>
<evidence type="ECO:0000313" key="11">
    <source>
        <dbReference type="EMBL" id="SFW69549.1"/>
    </source>
</evidence>
<dbReference type="Proteomes" id="UP001326715">
    <property type="component" value="Chromosome"/>
</dbReference>
<dbReference type="NCBIfam" id="NF033196">
    <property type="entry name" value="c_type_nonphoto"/>
    <property type="match status" value="1"/>
</dbReference>
<dbReference type="RefSeq" id="WP_083571607.1">
    <property type="nucleotide sequence ID" value="NZ_CBHWAX010000011.1"/>
</dbReference>
<dbReference type="GO" id="GO:0019684">
    <property type="term" value="P:photosynthesis, light reaction"/>
    <property type="evidence" value="ECO:0007669"/>
    <property type="project" value="InterPro"/>
</dbReference>
<organism evidence="11 13">
    <name type="scientific">Chitinophaga sancti</name>
    <dbReference type="NCBI Taxonomy" id="1004"/>
    <lineage>
        <taxon>Bacteria</taxon>
        <taxon>Pseudomonadati</taxon>
        <taxon>Bacteroidota</taxon>
        <taxon>Chitinophagia</taxon>
        <taxon>Chitinophagales</taxon>
        <taxon>Chitinophagaceae</taxon>
        <taxon>Chitinophaga</taxon>
    </lineage>
</organism>
<evidence type="ECO:0000256" key="10">
    <source>
        <dbReference type="SAM" id="SignalP"/>
    </source>
</evidence>
<dbReference type="EMBL" id="CP140154">
    <property type="protein sequence ID" value="WQG88784.1"/>
    <property type="molecule type" value="Genomic_DNA"/>
</dbReference>
<reference evidence="12 14" key="2">
    <citation type="submission" date="2023-11" db="EMBL/GenBank/DDBJ databases">
        <title>MicrobeMod: A computational toolkit for identifying prokaryotic methylation and restriction-modification with nanopore sequencing.</title>
        <authorList>
            <person name="Crits-Christoph A."/>
            <person name="Kang S.C."/>
            <person name="Lee H."/>
            <person name="Ostrov N."/>
        </authorList>
    </citation>
    <scope>NUCLEOTIDE SEQUENCE [LARGE SCALE GENOMIC DNA]</scope>
    <source>
        <strain evidence="12 14">ATCC 23090</strain>
    </source>
</reference>
<dbReference type="GO" id="GO:0005506">
    <property type="term" value="F:iron ion binding"/>
    <property type="evidence" value="ECO:0007669"/>
    <property type="project" value="InterPro"/>
</dbReference>
<dbReference type="Pfam" id="PF02276">
    <property type="entry name" value="CytoC_RC"/>
    <property type="match status" value="1"/>
</dbReference>
<dbReference type="GO" id="GO:0009055">
    <property type="term" value="F:electron transfer activity"/>
    <property type="evidence" value="ECO:0007669"/>
    <property type="project" value="InterPro"/>
</dbReference>
<evidence type="ECO:0000256" key="8">
    <source>
        <dbReference type="ARBA" id="ARBA00023004"/>
    </source>
</evidence>
<proteinExistence type="predicted"/>
<dbReference type="GO" id="GO:0020037">
    <property type="term" value="F:heme binding"/>
    <property type="evidence" value="ECO:0007669"/>
    <property type="project" value="InterPro"/>
</dbReference>
<keyword evidence="5" id="KW-0349">Heme</keyword>
<dbReference type="AlphaFoldDB" id="A0A1K1RBY9"/>
<dbReference type="InterPro" id="IPR023119">
    <property type="entry name" value="Multihaem_cyt_PRC_cyt_su-like"/>
</dbReference>
<dbReference type="InterPro" id="IPR036280">
    <property type="entry name" value="Multihaem_cyt_sf"/>
</dbReference>
<dbReference type="GO" id="GO:0030077">
    <property type="term" value="C:plasma membrane light-harvesting complex"/>
    <property type="evidence" value="ECO:0007669"/>
    <property type="project" value="InterPro"/>
</dbReference>
<name>A0A1K1RBY9_9BACT</name>
<evidence type="ECO:0000256" key="5">
    <source>
        <dbReference type="ARBA" id="ARBA00022617"/>
    </source>
</evidence>
<feature type="region of interest" description="Disordered" evidence="9">
    <location>
        <begin position="122"/>
        <end position="159"/>
    </location>
</feature>
<evidence type="ECO:0000256" key="4">
    <source>
        <dbReference type="ARBA" id="ARBA00022531"/>
    </source>
</evidence>
<dbReference type="InterPro" id="IPR003158">
    <property type="entry name" value="Photosyn_RC_cyt_c-su"/>
</dbReference>
<dbReference type="EMBL" id="FPIZ01000011">
    <property type="protein sequence ID" value="SFW69549.1"/>
    <property type="molecule type" value="Genomic_DNA"/>
</dbReference>
<keyword evidence="7" id="KW-0249">Electron transport</keyword>
<dbReference type="Gene3D" id="1.10.468.10">
    <property type="entry name" value="Photosynthetic Reaction Center, subunit C, domain 2"/>
    <property type="match status" value="1"/>
</dbReference>
<dbReference type="SUPFAM" id="SSF48695">
    <property type="entry name" value="Multiheme cytochromes"/>
    <property type="match status" value="1"/>
</dbReference>
<feature type="signal peptide" evidence="10">
    <location>
        <begin position="1"/>
        <end position="30"/>
    </location>
</feature>
<evidence type="ECO:0000256" key="3">
    <source>
        <dbReference type="ARBA" id="ARBA00022448"/>
    </source>
</evidence>
<evidence type="ECO:0000313" key="12">
    <source>
        <dbReference type="EMBL" id="WQG88784.1"/>
    </source>
</evidence>
<keyword evidence="14" id="KW-1185">Reference proteome</keyword>
<keyword evidence="3" id="KW-0813">Transport</keyword>
<evidence type="ECO:0000256" key="2">
    <source>
        <dbReference type="ARBA" id="ARBA00015978"/>
    </source>
</evidence>
<dbReference type="STRING" id="1004.SAMN05661012_03599"/>
<keyword evidence="8" id="KW-0408">Iron</keyword>
<gene>
    <name evidence="11" type="ORF">SAMN05661012_03599</name>
    <name evidence="12" type="ORF">SR876_28045</name>
</gene>
<feature type="chain" id="PRO_5012769360" description="Photosynthetic reaction center cytochrome c subunit" evidence="10">
    <location>
        <begin position="31"/>
        <end position="159"/>
    </location>
</feature>
<reference evidence="11 13" key="1">
    <citation type="submission" date="2016-11" db="EMBL/GenBank/DDBJ databases">
        <authorList>
            <person name="Jaros S."/>
            <person name="Januszkiewicz K."/>
            <person name="Wedrychowicz H."/>
        </authorList>
    </citation>
    <scope>NUCLEOTIDE SEQUENCE [LARGE SCALE GENOMIC DNA]</scope>
    <source>
        <strain evidence="11 13">DSM 784</strain>
    </source>
</reference>
<keyword evidence="10" id="KW-0732">Signal</keyword>
<feature type="compositionally biased region" description="Pro residues" evidence="9">
    <location>
        <begin position="141"/>
        <end position="159"/>
    </location>
</feature>